<dbReference type="PANTHER" id="PTHR43968:SF6">
    <property type="entry name" value="GLUTATHIONE S-TRANSFERASE OMEGA"/>
    <property type="match status" value="1"/>
</dbReference>
<name>A0A1G7B024_9PROT</name>
<dbReference type="PROSITE" id="PS50405">
    <property type="entry name" value="GST_CTER"/>
    <property type="match status" value="1"/>
</dbReference>
<dbReference type="Gene3D" id="1.20.1050.10">
    <property type="match status" value="1"/>
</dbReference>
<evidence type="ECO:0000313" key="3">
    <source>
        <dbReference type="EMBL" id="SDE20197.1"/>
    </source>
</evidence>
<organism evidence="3 4">
    <name type="scientific">Kordiimonas lacus</name>
    <dbReference type="NCBI Taxonomy" id="637679"/>
    <lineage>
        <taxon>Bacteria</taxon>
        <taxon>Pseudomonadati</taxon>
        <taxon>Pseudomonadota</taxon>
        <taxon>Alphaproteobacteria</taxon>
        <taxon>Kordiimonadales</taxon>
        <taxon>Kordiimonadaceae</taxon>
        <taxon>Kordiimonas</taxon>
    </lineage>
</organism>
<dbReference type="SUPFAM" id="SSF47616">
    <property type="entry name" value="GST C-terminal domain-like"/>
    <property type="match status" value="1"/>
</dbReference>
<evidence type="ECO:0000313" key="4">
    <source>
        <dbReference type="Proteomes" id="UP000183685"/>
    </source>
</evidence>
<dbReference type="STRING" id="637679.GCA_001550055_03452"/>
<feature type="domain" description="GST C-terminal" evidence="2">
    <location>
        <begin position="88"/>
        <end position="213"/>
    </location>
</feature>
<dbReference type="InterPro" id="IPR004045">
    <property type="entry name" value="Glutathione_S-Trfase_N"/>
</dbReference>
<dbReference type="Proteomes" id="UP000183685">
    <property type="component" value="Unassembled WGS sequence"/>
</dbReference>
<dbReference type="Pfam" id="PF13417">
    <property type="entry name" value="GST_N_3"/>
    <property type="match status" value="1"/>
</dbReference>
<dbReference type="InterPro" id="IPR004046">
    <property type="entry name" value="GST_C"/>
</dbReference>
<evidence type="ECO:0000259" key="1">
    <source>
        <dbReference type="PROSITE" id="PS50404"/>
    </source>
</evidence>
<dbReference type="CDD" id="cd00299">
    <property type="entry name" value="GST_C_family"/>
    <property type="match status" value="1"/>
</dbReference>
<dbReference type="InterPro" id="IPR050983">
    <property type="entry name" value="GST_Omega/HSP26"/>
</dbReference>
<feature type="domain" description="GST N-terminal" evidence="1">
    <location>
        <begin position="1"/>
        <end position="80"/>
    </location>
</feature>
<dbReference type="PROSITE" id="PS50404">
    <property type="entry name" value="GST_NTER"/>
    <property type="match status" value="1"/>
</dbReference>
<accession>A0A1G7B024</accession>
<dbReference type="PANTHER" id="PTHR43968">
    <property type="match status" value="1"/>
</dbReference>
<dbReference type="GO" id="GO:0005737">
    <property type="term" value="C:cytoplasm"/>
    <property type="evidence" value="ECO:0007669"/>
    <property type="project" value="TreeGrafter"/>
</dbReference>
<dbReference type="SFLD" id="SFLDS00019">
    <property type="entry name" value="Glutathione_Transferase_(cytos"/>
    <property type="match status" value="1"/>
</dbReference>
<dbReference type="RefSeq" id="WP_068307289.1">
    <property type="nucleotide sequence ID" value="NZ_FNAK01000005.1"/>
</dbReference>
<evidence type="ECO:0000259" key="2">
    <source>
        <dbReference type="PROSITE" id="PS50405"/>
    </source>
</evidence>
<dbReference type="AlphaFoldDB" id="A0A1G7B024"/>
<protein>
    <submittedName>
        <fullName evidence="3">Glutathione S-transferase, C-terminal domain</fullName>
    </submittedName>
</protein>
<reference evidence="3 4" key="1">
    <citation type="submission" date="2016-10" db="EMBL/GenBank/DDBJ databases">
        <authorList>
            <person name="de Groot N.N."/>
        </authorList>
    </citation>
    <scope>NUCLEOTIDE SEQUENCE [LARGE SCALE GENOMIC DNA]</scope>
    <source>
        <strain evidence="3 4">CGMCC 1.9109</strain>
    </source>
</reference>
<dbReference type="InterPro" id="IPR036249">
    <property type="entry name" value="Thioredoxin-like_sf"/>
</dbReference>
<dbReference type="OrthoDB" id="9782992at2"/>
<dbReference type="Pfam" id="PF00043">
    <property type="entry name" value="GST_C"/>
    <property type="match status" value="1"/>
</dbReference>
<gene>
    <name evidence="3" type="ORF">SAMN04488071_2287</name>
</gene>
<dbReference type="InterPro" id="IPR040079">
    <property type="entry name" value="Glutathione_S-Trfase"/>
</dbReference>
<dbReference type="SUPFAM" id="SSF52833">
    <property type="entry name" value="Thioredoxin-like"/>
    <property type="match status" value="1"/>
</dbReference>
<proteinExistence type="predicted"/>
<sequence length="219" mass="24475">MQLCGHSVSPYFERVVIALDMKGALDQIELAGVPGGFKSETHFSHHPMGKIPFLIKDDGTSLTEGQVIAEYLDRVLDGPDLTPHDFEDATRARLIARILDLYYAEAVKPYGRMAFGGEATDAEVEKAKSQDIPAAFTYLEKYLGEGSRSVGDDWTLADAALISHLYWYGALKVRFGLEGYDAWPKLNAYWETVKDTDIVLRSFDRVKKSYDEFFGGDDS</sequence>
<dbReference type="GO" id="GO:0016740">
    <property type="term" value="F:transferase activity"/>
    <property type="evidence" value="ECO:0007669"/>
    <property type="project" value="UniProtKB-KW"/>
</dbReference>
<dbReference type="Gene3D" id="3.40.30.10">
    <property type="entry name" value="Glutaredoxin"/>
    <property type="match status" value="1"/>
</dbReference>
<dbReference type="InterPro" id="IPR036282">
    <property type="entry name" value="Glutathione-S-Trfase_C_sf"/>
</dbReference>
<dbReference type="InterPro" id="IPR010987">
    <property type="entry name" value="Glutathione-S-Trfase_C-like"/>
</dbReference>
<dbReference type="EMBL" id="FNAK01000005">
    <property type="protein sequence ID" value="SDE20197.1"/>
    <property type="molecule type" value="Genomic_DNA"/>
</dbReference>
<keyword evidence="4" id="KW-1185">Reference proteome</keyword>
<keyword evidence="3" id="KW-0808">Transferase</keyword>